<protein>
    <recommendedName>
        <fullName evidence="2">PH domain-containing protein</fullName>
    </recommendedName>
</protein>
<dbReference type="Proteomes" id="UP000070544">
    <property type="component" value="Unassembled WGS sequence"/>
</dbReference>
<reference evidence="3 4" key="1">
    <citation type="journal article" date="2015" name="Genome Biol. Evol.">
        <title>Phylogenomic analyses indicate that early fungi evolved digesting cell walls of algal ancestors of land plants.</title>
        <authorList>
            <person name="Chang Y."/>
            <person name="Wang S."/>
            <person name="Sekimoto S."/>
            <person name="Aerts A.L."/>
            <person name="Choi C."/>
            <person name="Clum A."/>
            <person name="LaButti K.M."/>
            <person name="Lindquist E.A."/>
            <person name="Yee Ngan C."/>
            <person name="Ohm R.A."/>
            <person name="Salamov A.A."/>
            <person name="Grigoriev I.V."/>
            <person name="Spatafora J.W."/>
            <person name="Berbee M.L."/>
        </authorList>
    </citation>
    <scope>NUCLEOTIDE SEQUENCE [LARGE SCALE GENOMIC DNA]</scope>
    <source>
        <strain evidence="3 4">JEL478</strain>
    </source>
</reference>
<gene>
    <name evidence="3" type="ORF">M427DRAFT_52660</name>
</gene>
<feature type="compositionally biased region" description="Low complexity" evidence="1">
    <location>
        <begin position="24"/>
        <end position="36"/>
    </location>
</feature>
<organism evidence="3 4">
    <name type="scientific">Gonapodya prolifera (strain JEL478)</name>
    <name type="common">Monoblepharis prolifera</name>
    <dbReference type="NCBI Taxonomy" id="1344416"/>
    <lineage>
        <taxon>Eukaryota</taxon>
        <taxon>Fungi</taxon>
        <taxon>Fungi incertae sedis</taxon>
        <taxon>Chytridiomycota</taxon>
        <taxon>Chytridiomycota incertae sedis</taxon>
        <taxon>Monoblepharidomycetes</taxon>
        <taxon>Monoblepharidales</taxon>
        <taxon>Gonapodyaceae</taxon>
        <taxon>Gonapodya</taxon>
    </lineage>
</organism>
<dbReference type="SUPFAM" id="SSF50729">
    <property type="entry name" value="PH domain-like"/>
    <property type="match status" value="1"/>
</dbReference>
<dbReference type="AlphaFoldDB" id="A0A139AST4"/>
<dbReference type="CDD" id="cd00821">
    <property type="entry name" value="PH"/>
    <property type="match status" value="1"/>
</dbReference>
<dbReference type="Gene3D" id="2.30.29.30">
    <property type="entry name" value="Pleckstrin-homology domain (PH domain)/Phosphotyrosine-binding domain (PTB)"/>
    <property type="match status" value="1"/>
</dbReference>
<feature type="compositionally biased region" description="Polar residues" evidence="1">
    <location>
        <begin position="1"/>
        <end position="23"/>
    </location>
</feature>
<feature type="domain" description="PH" evidence="2">
    <location>
        <begin position="41"/>
        <end position="110"/>
    </location>
</feature>
<feature type="region of interest" description="Disordered" evidence="1">
    <location>
        <begin position="1"/>
        <end position="49"/>
    </location>
</feature>
<dbReference type="PROSITE" id="PS50003">
    <property type="entry name" value="PH_DOMAIN"/>
    <property type="match status" value="1"/>
</dbReference>
<proteinExistence type="predicted"/>
<accession>A0A139AST4</accession>
<sequence>MAGVPTSDTNVSKPTSLQDALKQSSSSHNSLMPSPLIHGGQKSQSGKLAKFNPEKDHIWHDRYFILDQVAGTLVYYDDPVDASSPPQDPKLSIKVADITKVPESCSRCCL</sequence>
<evidence type="ECO:0000313" key="4">
    <source>
        <dbReference type="Proteomes" id="UP000070544"/>
    </source>
</evidence>
<evidence type="ECO:0000256" key="1">
    <source>
        <dbReference type="SAM" id="MobiDB-lite"/>
    </source>
</evidence>
<keyword evidence="4" id="KW-1185">Reference proteome</keyword>
<name>A0A139AST4_GONPJ</name>
<dbReference type="InterPro" id="IPR011993">
    <property type="entry name" value="PH-like_dom_sf"/>
</dbReference>
<dbReference type="InterPro" id="IPR001849">
    <property type="entry name" value="PH_domain"/>
</dbReference>
<evidence type="ECO:0000259" key="2">
    <source>
        <dbReference type="PROSITE" id="PS50003"/>
    </source>
</evidence>
<dbReference type="EMBL" id="KQ965737">
    <property type="protein sequence ID" value="KXS19796.1"/>
    <property type="molecule type" value="Genomic_DNA"/>
</dbReference>
<evidence type="ECO:0000313" key="3">
    <source>
        <dbReference type="EMBL" id="KXS19796.1"/>
    </source>
</evidence>